<dbReference type="Proteomes" id="UP000712600">
    <property type="component" value="Unassembled WGS sequence"/>
</dbReference>
<comment type="caution">
    <text evidence="1">The sequence shown here is derived from an EMBL/GenBank/DDBJ whole genome shotgun (WGS) entry which is preliminary data.</text>
</comment>
<reference evidence="1" key="1">
    <citation type="submission" date="2019-12" db="EMBL/GenBank/DDBJ databases">
        <title>Genome sequencing and annotation of Brassica cretica.</title>
        <authorList>
            <person name="Studholme D.J."/>
            <person name="Sarris P.F."/>
        </authorList>
    </citation>
    <scope>NUCLEOTIDE SEQUENCE</scope>
    <source>
        <strain evidence="1">PFS-001/15</strain>
        <tissue evidence="1">Leaf</tissue>
    </source>
</reference>
<dbReference type="EMBL" id="QGKX02000996">
    <property type="protein sequence ID" value="KAF3554957.1"/>
    <property type="molecule type" value="Genomic_DNA"/>
</dbReference>
<evidence type="ECO:0000313" key="3">
    <source>
        <dbReference type="Proteomes" id="UP000712281"/>
    </source>
</evidence>
<dbReference type="AlphaFoldDB" id="A0A8S9IFR7"/>
<sequence length="70" mass="7451">MVATLVLIRDENGDMHDPEGHLRNAAGQRLDDQGAIISDPEAVVLEAGNAAANSEDAFAENTQAARHRTL</sequence>
<evidence type="ECO:0000313" key="2">
    <source>
        <dbReference type="EMBL" id="KAF3554957.1"/>
    </source>
</evidence>
<reference evidence="2" key="2">
    <citation type="submission" date="2019-12" db="EMBL/GenBank/DDBJ databases">
        <title>Genome sequencing and annotation of Brassica cretica.</title>
        <authorList>
            <person name="Studholme D.J."/>
            <person name="Sarris P."/>
        </authorList>
    </citation>
    <scope>NUCLEOTIDE SEQUENCE</scope>
    <source>
        <strain evidence="2">PFS-109/04</strain>
        <tissue evidence="2">Leaf</tissue>
    </source>
</reference>
<accession>A0A8S9IFR7</accession>
<organism evidence="1 3">
    <name type="scientific">Brassica cretica</name>
    <name type="common">Mustard</name>
    <dbReference type="NCBI Taxonomy" id="69181"/>
    <lineage>
        <taxon>Eukaryota</taxon>
        <taxon>Viridiplantae</taxon>
        <taxon>Streptophyta</taxon>
        <taxon>Embryophyta</taxon>
        <taxon>Tracheophyta</taxon>
        <taxon>Spermatophyta</taxon>
        <taxon>Magnoliopsida</taxon>
        <taxon>eudicotyledons</taxon>
        <taxon>Gunneridae</taxon>
        <taxon>Pentapetalae</taxon>
        <taxon>rosids</taxon>
        <taxon>malvids</taxon>
        <taxon>Brassicales</taxon>
        <taxon>Brassicaceae</taxon>
        <taxon>Brassiceae</taxon>
        <taxon>Brassica</taxon>
    </lineage>
</organism>
<dbReference type="EMBL" id="QGKW02001911">
    <property type="protein sequence ID" value="KAF2568062.1"/>
    <property type="molecule type" value="Genomic_DNA"/>
</dbReference>
<protein>
    <submittedName>
        <fullName evidence="1">Uncharacterized protein</fullName>
    </submittedName>
</protein>
<proteinExistence type="predicted"/>
<gene>
    <name evidence="1" type="ORF">F2Q68_00025406</name>
    <name evidence="2" type="ORF">F2Q69_00013150</name>
</gene>
<evidence type="ECO:0000313" key="1">
    <source>
        <dbReference type="EMBL" id="KAF2568062.1"/>
    </source>
</evidence>
<dbReference type="Proteomes" id="UP000712281">
    <property type="component" value="Unassembled WGS sequence"/>
</dbReference>
<name>A0A8S9IFR7_BRACR</name>